<dbReference type="AlphaFoldDB" id="A0A6S6SG02"/>
<evidence type="ECO:0008006" key="2">
    <source>
        <dbReference type="Google" id="ProtNLM"/>
    </source>
</evidence>
<accession>A0A6S6SG02</accession>
<sequence length="175" mass="20383">MKAEEILRLLPAVYQQQAIEGQPLMALIMLMSWFHEPEEEIVEELDQYFSPYHTPTNFLPYLGSWFLLDQYYSYTDQGEKICFPTGSGRLRQLIEHYAKIAQWRGTSKGLIMMLELATGMNGFHIEEQLHNTEGVAKLFHIQVIAPIESKHLKNLLNKIITNEKSAFVTYDLIFR</sequence>
<proteinExistence type="predicted"/>
<name>A0A6S6SG02_9GAMM</name>
<protein>
    <recommendedName>
        <fullName evidence="2">DUF2313 domain-containing protein</fullName>
    </recommendedName>
</protein>
<evidence type="ECO:0000313" key="1">
    <source>
        <dbReference type="EMBL" id="CAA6806355.1"/>
    </source>
</evidence>
<dbReference type="Pfam" id="PF09684">
    <property type="entry name" value="Tail_P2_I"/>
    <property type="match status" value="1"/>
</dbReference>
<reference evidence="1" key="1">
    <citation type="submission" date="2020-01" db="EMBL/GenBank/DDBJ databases">
        <authorList>
            <person name="Meier V. D."/>
            <person name="Meier V D."/>
        </authorList>
    </citation>
    <scope>NUCLEOTIDE SEQUENCE</scope>
    <source>
        <strain evidence="1">HLG_WM_MAG_07</strain>
    </source>
</reference>
<dbReference type="EMBL" id="CACVAY010000030">
    <property type="protein sequence ID" value="CAA6806355.1"/>
    <property type="molecule type" value="Genomic_DNA"/>
</dbReference>
<dbReference type="InterPro" id="IPR006521">
    <property type="entry name" value="Tail_protein_I"/>
</dbReference>
<organism evidence="1">
    <name type="scientific">uncultured Thiotrichaceae bacterium</name>
    <dbReference type="NCBI Taxonomy" id="298394"/>
    <lineage>
        <taxon>Bacteria</taxon>
        <taxon>Pseudomonadati</taxon>
        <taxon>Pseudomonadota</taxon>
        <taxon>Gammaproteobacteria</taxon>
        <taxon>Thiotrichales</taxon>
        <taxon>Thiotrichaceae</taxon>
        <taxon>environmental samples</taxon>
    </lineage>
</organism>
<gene>
    <name evidence="1" type="ORF">HELGO_WM12166</name>
</gene>